<gene>
    <name evidence="22" type="primary">ribA</name>
    <name evidence="20" type="synonym">ribBA</name>
    <name evidence="22" type="ORF">M124_0475</name>
</gene>
<dbReference type="SMR" id="A0A015TXZ0"/>
<organism evidence="22 23">
    <name type="scientific">Bacteroides fragilis str. 3988T(B)14</name>
    <dbReference type="NCBI Taxonomy" id="1339315"/>
    <lineage>
        <taxon>Bacteria</taxon>
        <taxon>Pseudomonadati</taxon>
        <taxon>Bacteroidota</taxon>
        <taxon>Bacteroidia</taxon>
        <taxon>Bacteroidales</taxon>
        <taxon>Bacteroidaceae</taxon>
        <taxon>Bacteroides</taxon>
    </lineage>
</organism>
<dbReference type="NCBIfam" id="TIGR00505">
    <property type="entry name" value="ribA"/>
    <property type="match status" value="1"/>
</dbReference>
<dbReference type="Gene3D" id="3.40.50.10990">
    <property type="entry name" value="GTP cyclohydrolase II"/>
    <property type="match status" value="1"/>
</dbReference>
<feature type="binding site" evidence="20">
    <location>
        <begin position="255"/>
        <end position="259"/>
    </location>
    <ligand>
        <name>GTP</name>
        <dbReference type="ChEBI" id="CHEBI:37565"/>
    </ligand>
</feature>
<comment type="similarity">
    <text evidence="6 20">In the N-terminal section; belongs to the DHBP synthase family.</text>
</comment>
<dbReference type="GO" id="GO:0009231">
    <property type="term" value="P:riboflavin biosynthetic process"/>
    <property type="evidence" value="ECO:0007669"/>
    <property type="project" value="UniProtKB-UniRule"/>
</dbReference>
<feature type="binding site" evidence="20">
    <location>
        <position position="355"/>
    </location>
    <ligand>
        <name>GTP</name>
        <dbReference type="ChEBI" id="CHEBI:37565"/>
    </ligand>
</feature>
<feature type="region of interest" description="DHBP synthase" evidence="20">
    <location>
        <begin position="1"/>
        <end position="204"/>
    </location>
</feature>
<evidence type="ECO:0000313" key="22">
    <source>
        <dbReference type="EMBL" id="EXY75716.1"/>
    </source>
</evidence>
<keyword evidence="14 20" id="KW-0342">GTP-binding</keyword>
<dbReference type="GO" id="GO:0030145">
    <property type="term" value="F:manganese ion binding"/>
    <property type="evidence" value="ECO:0007669"/>
    <property type="project" value="UniProtKB-UniRule"/>
</dbReference>
<reference evidence="22 23" key="1">
    <citation type="submission" date="2014-02" db="EMBL/GenBank/DDBJ databases">
        <authorList>
            <person name="Sears C."/>
            <person name="Carroll K."/>
            <person name="Sack B.R."/>
            <person name="Qadri F."/>
            <person name="Myers L.L."/>
            <person name="Chung G.-T."/>
            <person name="Escheverria P."/>
            <person name="Fraser C.M."/>
            <person name="Sadzewicz L."/>
            <person name="Shefchek K.A."/>
            <person name="Tallon L."/>
            <person name="Das S.P."/>
            <person name="Daugherty S."/>
            <person name="Mongodin E.F."/>
        </authorList>
    </citation>
    <scope>NUCLEOTIDE SEQUENCE [LARGE SCALE GENOMIC DNA]</scope>
    <source>
        <strain evidence="23">3988T(B)14</strain>
    </source>
</reference>
<feature type="binding site" evidence="20">
    <location>
        <position position="360"/>
    </location>
    <ligand>
        <name>GTP</name>
        <dbReference type="ChEBI" id="CHEBI:37565"/>
    </ligand>
</feature>
<keyword evidence="11 20" id="KW-0378">Hydrolase</keyword>
<comment type="function">
    <text evidence="18 20">Catalyzes the conversion of GTP to 2,5-diamino-6-ribosylamino-4(3H)-pyrimidinone 5'-phosphate (DARP), formate and pyrophosphate.</text>
</comment>
<dbReference type="GO" id="GO:0003935">
    <property type="term" value="F:GTP cyclohydrolase II activity"/>
    <property type="evidence" value="ECO:0007669"/>
    <property type="project" value="UniProtKB-UniRule"/>
</dbReference>
<evidence type="ECO:0000256" key="16">
    <source>
        <dbReference type="ARBA" id="ARBA00023239"/>
    </source>
</evidence>
<dbReference type="FunFam" id="3.90.870.10:FF:000001">
    <property type="entry name" value="Riboflavin biosynthesis protein RibBA"/>
    <property type="match status" value="1"/>
</dbReference>
<feature type="binding site" evidence="20">
    <location>
        <position position="35"/>
    </location>
    <ligand>
        <name>D-ribulose 5-phosphate</name>
        <dbReference type="ChEBI" id="CHEBI:58121"/>
    </ligand>
</feature>
<feature type="region of interest" description="GTP cyclohydrolase II" evidence="20">
    <location>
        <begin position="205"/>
        <end position="404"/>
    </location>
</feature>
<evidence type="ECO:0000256" key="17">
    <source>
        <dbReference type="ARBA" id="ARBA00023268"/>
    </source>
</evidence>
<dbReference type="InterPro" id="IPR000422">
    <property type="entry name" value="DHBP_synthase_RibB"/>
</dbReference>
<evidence type="ECO:0000313" key="23">
    <source>
        <dbReference type="Proteomes" id="UP000020529"/>
    </source>
</evidence>
<keyword evidence="10 20" id="KW-0547">Nucleotide-binding</keyword>
<dbReference type="GO" id="GO:0008686">
    <property type="term" value="F:3,4-dihydroxy-2-butanone-4-phosphate synthase activity"/>
    <property type="evidence" value="ECO:0007669"/>
    <property type="project" value="UniProtKB-UniRule"/>
</dbReference>
<feature type="binding site" evidence="20">
    <location>
        <position position="167"/>
    </location>
    <ligand>
        <name>D-ribulose 5-phosphate</name>
        <dbReference type="ChEBI" id="CHEBI:58121"/>
    </ligand>
</feature>
<feature type="binding site" evidence="20">
    <location>
        <position position="260"/>
    </location>
    <ligand>
        <name>Zn(2+)</name>
        <dbReference type="ChEBI" id="CHEBI:29105"/>
        <note>catalytic</note>
    </ligand>
</feature>
<name>A0A015TXZ0_BACFG</name>
<accession>A0A015TXZ0</accession>
<proteinExistence type="inferred from homology"/>
<evidence type="ECO:0000256" key="20">
    <source>
        <dbReference type="HAMAP-Rule" id="MF_01283"/>
    </source>
</evidence>
<feature type="binding site" evidence="20">
    <location>
        <position position="276"/>
    </location>
    <ligand>
        <name>GTP</name>
        <dbReference type="ChEBI" id="CHEBI:37565"/>
    </ligand>
</feature>
<evidence type="ECO:0000256" key="3">
    <source>
        <dbReference type="ARBA" id="ARBA00002284"/>
    </source>
</evidence>
<feature type="site" description="Essential for DHBP synthase activity" evidence="20">
    <location>
        <position position="129"/>
    </location>
</feature>
<comment type="catalytic activity">
    <reaction evidence="1 20">
        <text>D-ribulose 5-phosphate = (2S)-2-hydroxy-3-oxobutyl phosphate + formate + H(+)</text>
        <dbReference type="Rhea" id="RHEA:18457"/>
        <dbReference type="ChEBI" id="CHEBI:15378"/>
        <dbReference type="ChEBI" id="CHEBI:15740"/>
        <dbReference type="ChEBI" id="CHEBI:58121"/>
        <dbReference type="ChEBI" id="CHEBI:58830"/>
        <dbReference type="EC" id="4.1.99.12"/>
    </reaction>
</comment>
<dbReference type="NCBIfam" id="TIGR00506">
    <property type="entry name" value="ribB"/>
    <property type="match status" value="1"/>
</dbReference>
<dbReference type="PATRIC" id="fig|1339315.3.peg.1285"/>
<comment type="pathway">
    <text evidence="4 20">Cofactor biosynthesis; riboflavin biosynthesis; 5-amino-6-(D-ribitylamino)uracil from GTP: step 1/4.</text>
</comment>
<dbReference type="Pfam" id="PF00925">
    <property type="entry name" value="GTP_cyclohydro2"/>
    <property type="match status" value="1"/>
</dbReference>
<dbReference type="SUPFAM" id="SSF55821">
    <property type="entry name" value="YrdC/RibB"/>
    <property type="match status" value="1"/>
</dbReference>
<keyword evidence="15 20" id="KW-0464">Manganese</keyword>
<evidence type="ECO:0000256" key="7">
    <source>
        <dbReference type="ARBA" id="ARBA00008976"/>
    </source>
</evidence>
<dbReference type="HAMAP" id="MF_00179">
    <property type="entry name" value="RibA"/>
    <property type="match status" value="1"/>
</dbReference>
<dbReference type="HAMAP" id="MF_01283">
    <property type="entry name" value="RibBA"/>
    <property type="match status" value="1"/>
</dbReference>
<dbReference type="EC" id="3.5.4.25" evidence="20"/>
<evidence type="ECO:0000256" key="10">
    <source>
        <dbReference type="ARBA" id="ARBA00022741"/>
    </source>
</evidence>
<dbReference type="GO" id="GO:0000287">
    <property type="term" value="F:magnesium ion binding"/>
    <property type="evidence" value="ECO:0007669"/>
    <property type="project" value="UniProtKB-UniRule"/>
</dbReference>
<evidence type="ECO:0000256" key="5">
    <source>
        <dbReference type="ARBA" id="ARBA00004904"/>
    </source>
</evidence>
<dbReference type="HAMAP" id="MF_00180">
    <property type="entry name" value="RibB"/>
    <property type="match status" value="1"/>
</dbReference>
<dbReference type="PANTHER" id="PTHR21327:SF18">
    <property type="entry name" value="3,4-DIHYDROXY-2-BUTANONE 4-PHOSPHATE SYNTHASE"/>
    <property type="match status" value="1"/>
</dbReference>
<dbReference type="Gene3D" id="3.90.870.10">
    <property type="entry name" value="DHBP synthase"/>
    <property type="match status" value="1"/>
</dbReference>
<feature type="site" description="Essential for DHBP synthase activity" evidence="20">
    <location>
        <position position="167"/>
    </location>
</feature>
<feature type="domain" description="GTP cyclohydrolase II" evidence="21">
    <location>
        <begin position="213"/>
        <end position="375"/>
    </location>
</feature>
<dbReference type="NCBIfam" id="NF001591">
    <property type="entry name" value="PRK00393.1"/>
    <property type="match status" value="1"/>
</dbReference>
<feature type="binding site" evidence="20">
    <location>
        <position position="31"/>
    </location>
    <ligand>
        <name>Mg(2+)</name>
        <dbReference type="ChEBI" id="CHEBI:18420"/>
        <label>2</label>
    </ligand>
</feature>
<comment type="cofactor">
    <cofactor evidence="20">
        <name>Mg(2+)</name>
        <dbReference type="ChEBI" id="CHEBI:18420"/>
    </cofactor>
    <cofactor evidence="20">
        <name>Mn(2+)</name>
        <dbReference type="ChEBI" id="CHEBI:29035"/>
    </cofactor>
    <text evidence="20">Binds 2 divalent metal cations per subunit. Magnesium or manganese.</text>
</comment>
<comment type="cofactor">
    <cofactor evidence="2">
        <name>Mn(2+)</name>
        <dbReference type="ChEBI" id="CHEBI:29035"/>
    </cofactor>
</comment>
<sequence length="404" mass="45101">MEPIRLNTIEEAIADFKEGNFVIVVDDEDRENEGDFIIAAEKITPEKVNFMLTHGRGVLCAPITEERCAELELDMQVSSNTSIYETPFTVTVDLLEGCTTGVSMHDRAMTIRALADPKTKPADLGRPGHINPLRARSRGVLRRAGHTEASVDLAKLAGLYPAAALIEIINEDGTMARLPQLVEVARRFGLKIISIKDLIAYRLQMESIVDRGVEVDMPTQFGHFRLIPFRQKSNGMEHIALIKGTWDTDEPILVRVHSSCMTGDIFGSCRCECGEQLHKAMEMIEAAGKGVIVYMNQEGRGIGLMNKIAAYKLQEEGYDTVDANLHLGFDADERDYGVGAQILREIGVKKMKLMTNNPVKRIGLEAYGLEITENVGIEIKPNPYNERYLKTKKDRMGHTLHFNK</sequence>
<evidence type="ECO:0000256" key="8">
    <source>
        <dbReference type="ARBA" id="ARBA00022619"/>
    </source>
</evidence>
<dbReference type="InterPro" id="IPR036144">
    <property type="entry name" value="RibA-like_sf"/>
</dbReference>
<evidence type="ECO:0000256" key="9">
    <source>
        <dbReference type="ARBA" id="ARBA00022723"/>
    </source>
</evidence>
<dbReference type="CDD" id="cd00641">
    <property type="entry name" value="GTP_cyclohydro2"/>
    <property type="match status" value="1"/>
</dbReference>
<dbReference type="GO" id="GO:0008270">
    <property type="term" value="F:zinc ion binding"/>
    <property type="evidence" value="ECO:0007669"/>
    <property type="project" value="UniProtKB-UniRule"/>
</dbReference>
<evidence type="ECO:0000256" key="6">
    <source>
        <dbReference type="ARBA" id="ARBA00005520"/>
    </source>
</evidence>
<dbReference type="InterPro" id="IPR017945">
    <property type="entry name" value="DHBP_synth_RibB-like_a/b_dom"/>
</dbReference>
<dbReference type="PIRSF" id="PIRSF001259">
    <property type="entry name" value="RibA"/>
    <property type="match status" value="1"/>
</dbReference>
<dbReference type="AlphaFoldDB" id="A0A015TXZ0"/>
<comment type="catalytic activity">
    <reaction evidence="19 20">
        <text>GTP + 4 H2O = 2,5-diamino-6-hydroxy-4-(5-phosphoribosylamino)-pyrimidine + formate + 2 phosphate + 3 H(+)</text>
        <dbReference type="Rhea" id="RHEA:23704"/>
        <dbReference type="ChEBI" id="CHEBI:15377"/>
        <dbReference type="ChEBI" id="CHEBI:15378"/>
        <dbReference type="ChEBI" id="CHEBI:15740"/>
        <dbReference type="ChEBI" id="CHEBI:37565"/>
        <dbReference type="ChEBI" id="CHEBI:43474"/>
        <dbReference type="ChEBI" id="CHEBI:58614"/>
        <dbReference type="EC" id="3.5.4.25"/>
    </reaction>
</comment>
<evidence type="ECO:0000256" key="19">
    <source>
        <dbReference type="ARBA" id="ARBA00049295"/>
    </source>
</evidence>
<comment type="pathway">
    <text evidence="5 20">Cofactor biosynthesis; riboflavin biosynthesis; 2-hydroxy-3-oxobutyl phosphate from D-ribulose 5-phosphate: step 1/1.</text>
</comment>
<evidence type="ECO:0000256" key="2">
    <source>
        <dbReference type="ARBA" id="ARBA00001936"/>
    </source>
</evidence>
<comment type="function">
    <text evidence="3 20">Catalyzes the conversion of D-ribulose 5-phosphate to formate and 3,4-dihydroxy-2-butanone 4-phosphate.</text>
</comment>
<dbReference type="InterPro" id="IPR000926">
    <property type="entry name" value="RibA"/>
</dbReference>
<dbReference type="SUPFAM" id="SSF142695">
    <property type="entry name" value="RibA-like"/>
    <property type="match status" value="1"/>
</dbReference>
<keyword evidence="8 20" id="KW-0686">Riboflavin biosynthesis</keyword>
<evidence type="ECO:0000256" key="18">
    <source>
        <dbReference type="ARBA" id="ARBA00043932"/>
    </source>
</evidence>
<comment type="caution">
    <text evidence="22">The sequence shown here is derived from an EMBL/GenBank/DDBJ whole genome shotgun (WGS) entry which is preliminary data.</text>
</comment>
<dbReference type="InterPro" id="IPR016299">
    <property type="entry name" value="Riboflavin_synth_RibBA"/>
</dbReference>
<keyword evidence="12 20" id="KW-0862">Zinc</keyword>
<protein>
    <recommendedName>
        <fullName evidence="20">Riboflavin biosynthesis protein RibBA</fullName>
    </recommendedName>
    <domain>
        <recommendedName>
            <fullName evidence="20">3,4-dihydroxy-2-butanone 4-phosphate synthase</fullName>
            <shortName evidence="20">DHBP synthase</shortName>
            <ecNumber evidence="20">4.1.99.12</ecNumber>
        </recommendedName>
    </domain>
    <domain>
        <recommendedName>
            <fullName evidence="20">GTP cyclohydrolase-2</fullName>
            <ecNumber evidence="20">3.5.4.25</ecNumber>
        </recommendedName>
        <alternativeName>
            <fullName evidence="20">GTP cyclohydrolase II</fullName>
        </alternativeName>
    </domain>
</protein>
<feature type="binding site" evidence="20">
    <location>
        <position position="31"/>
    </location>
    <ligand>
        <name>Mg(2+)</name>
        <dbReference type="ChEBI" id="CHEBI:18420"/>
        <label>1</label>
    </ligand>
</feature>
<dbReference type="GO" id="GO:0005525">
    <property type="term" value="F:GTP binding"/>
    <property type="evidence" value="ECO:0007669"/>
    <property type="project" value="UniProtKB-KW"/>
</dbReference>
<feature type="binding site" evidence="20">
    <location>
        <begin position="298"/>
        <end position="300"/>
    </location>
    <ligand>
        <name>GTP</name>
        <dbReference type="ChEBI" id="CHEBI:37565"/>
    </ligand>
</feature>
<feature type="binding site" evidence="20">
    <location>
        <position position="273"/>
    </location>
    <ligand>
        <name>Zn(2+)</name>
        <dbReference type="ChEBI" id="CHEBI:29105"/>
        <note>catalytic</note>
    </ligand>
</feature>
<dbReference type="GeneID" id="60368578"/>
<evidence type="ECO:0000259" key="21">
    <source>
        <dbReference type="Pfam" id="PF00925"/>
    </source>
</evidence>
<comment type="similarity">
    <text evidence="7 20">In the C-terminal section; belongs to the GTP cyclohydrolase II family.</text>
</comment>
<keyword evidence="16 20" id="KW-0456">Lyase</keyword>
<dbReference type="Proteomes" id="UP000020529">
    <property type="component" value="Unassembled WGS sequence"/>
</dbReference>
<evidence type="ECO:0000256" key="15">
    <source>
        <dbReference type="ARBA" id="ARBA00023211"/>
    </source>
</evidence>
<feature type="binding site" evidence="20">
    <location>
        <begin position="30"/>
        <end position="31"/>
    </location>
    <ligand>
        <name>D-ribulose 5-phosphate</name>
        <dbReference type="ChEBI" id="CHEBI:58121"/>
    </ligand>
</feature>
<feature type="binding site" evidence="20">
    <location>
        <begin position="143"/>
        <end position="147"/>
    </location>
    <ligand>
        <name>D-ribulose 5-phosphate</name>
        <dbReference type="ChEBI" id="CHEBI:58121"/>
    </ligand>
</feature>
<dbReference type="InterPro" id="IPR032677">
    <property type="entry name" value="GTP_cyclohydro_II"/>
</dbReference>
<dbReference type="PANTHER" id="PTHR21327">
    <property type="entry name" value="GTP CYCLOHYDROLASE II-RELATED"/>
    <property type="match status" value="1"/>
</dbReference>
<keyword evidence="13 20" id="KW-0460">Magnesium</keyword>
<dbReference type="UniPathway" id="UPA00275">
    <property type="reaction ID" value="UER00399"/>
</dbReference>
<evidence type="ECO:0000256" key="14">
    <source>
        <dbReference type="ARBA" id="ARBA00023134"/>
    </source>
</evidence>
<dbReference type="GO" id="GO:0005829">
    <property type="term" value="C:cytosol"/>
    <property type="evidence" value="ECO:0007669"/>
    <property type="project" value="TreeGrafter"/>
</dbReference>
<dbReference type="EC" id="4.1.99.12" evidence="20"/>
<dbReference type="RefSeq" id="WP_005784515.1">
    <property type="nucleotide sequence ID" value="NZ_JGCY01000227.1"/>
</dbReference>
<feature type="active site" description="Nucleophile; for GTP cyclohydrolase activity" evidence="20">
    <location>
        <position position="334"/>
    </location>
</feature>
<feature type="binding site" evidence="20">
    <location>
        <position position="146"/>
    </location>
    <ligand>
        <name>Mg(2+)</name>
        <dbReference type="ChEBI" id="CHEBI:18420"/>
        <label>2</label>
    </ligand>
</feature>
<feature type="binding site" evidence="20">
    <location>
        <position position="271"/>
    </location>
    <ligand>
        <name>Zn(2+)</name>
        <dbReference type="ChEBI" id="CHEBI:29105"/>
        <note>catalytic</note>
    </ligand>
</feature>
<keyword evidence="17 20" id="KW-0511">Multifunctional enzyme</keyword>
<dbReference type="NCBIfam" id="NF006803">
    <property type="entry name" value="PRK09311.1"/>
    <property type="match status" value="1"/>
</dbReference>
<keyword evidence="9 20" id="KW-0479">Metal-binding</keyword>
<evidence type="ECO:0000256" key="12">
    <source>
        <dbReference type="ARBA" id="ARBA00022833"/>
    </source>
</evidence>
<comment type="cofactor">
    <cofactor evidence="20">
        <name>Zn(2+)</name>
        <dbReference type="ChEBI" id="CHEBI:29105"/>
    </cofactor>
    <text evidence="20">Binds 1 zinc ion per subunit.</text>
</comment>
<evidence type="ECO:0000256" key="4">
    <source>
        <dbReference type="ARBA" id="ARBA00004853"/>
    </source>
</evidence>
<feature type="active site" description="Proton acceptor; for GTP cyclohydrolase activity" evidence="20">
    <location>
        <position position="332"/>
    </location>
</feature>
<dbReference type="Pfam" id="PF00926">
    <property type="entry name" value="DHBP_synthase"/>
    <property type="match status" value="1"/>
</dbReference>
<evidence type="ECO:0000256" key="13">
    <source>
        <dbReference type="ARBA" id="ARBA00022842"/>
    </source>
</evidence>
<dbReference type="EMBL" id="JGCY01000227">
    <property type="protein sequence ID" value="EXY75716.1"/>
    <property type="molecule type" value="Genomic_DNA"/>
</dbReference>
<evidence type="ECO:0000256" key="1">
    <source>
        <dbReference type="ARBA" id="ARBA00000141"/>
    </source>
</evidence>
<feature type="binding site" evidence="20">
    <location>
        <position position="320"/>
    </location>
    <ligand>
        <name>GTP</name>
        <dbReference type="ChEBI" id="CHEBI:37565"/>
    </ligand>
</feature>
<dbReference type="FunFam" id="3.40.50.10990:FF:000001">
    <property type="entry name" value="Riboflavin biosynthesis protein RibBA"/>
    <property type="match status" value="1"/>
</dbReference>
<evidence type="ECO:0000256" key="11">
    <source>
        <dbReference type="ARBA" id="ARBA00022801"/>
    </source>
</evidence>